<proteinExistence type="inferred from homology"/>
<dbReference type="OrthoDB" id="4089664at2759"/>
<evidence type="ECO:0000256" key="7">
    <source>
        <dbReference type="SAM" id="MobiDB-lite"/>
    </source>
</evidence>
<gene>
    <name evidence="9" type="primary">LOC110984361</name>
</gene>
<dbReference type="GO" id="GO:0000045">
    <property type="term" value="P:autophagosome assembly"/>
    <property type="evidence" value="ECO:0007669"/>
    <property type="project" value="TreeGrafter"/>
</dbReference>
<keyword evidence="8" id="KW-1185">Reference proteome</keyword>
<comment type="similarity">
    <text evidence="1">Belongs to the ATG10 family.</text>
</comment>
<dbReference type="Gene3D" id="3.30.1460.50">
    <property type="match status" value="1"/>
</dbReference>
<dbReference type="KEGG" id="aplc:110984361"/>
<keyword evidence="3" id="KW-0808">Transferase</keyword>
<evidence type="ECO:0000256" key="3">
    <source>
        <dbReference type="ARBA" id="ARBA00022679"/>
    </source>
</evidence>
<dbReference type="RefSeq" id="XP_022100186.1">
    <property type="nucleotide sequence ID" value="XM_022244494.1"/>
</dbReference>
<keyword evidence="5" id="KW-0072">Autophagy</keyword>
<dbReference type="GeneID" id="110984361"/>
<dbReference type="GO" id="GO:0061651">
    <property type="term" value="F:Atg12 conjugating enzyme activity"/>
    <property type="evidence" value="ECO:0007669"/>
    <property type="project" value="TreeGrafter"/>
</dbReference>
<dbReference type="GO" id="GO:0005829">
    <property type="term" value="C:cytosol"/>
    <property type="evidence" value="ECO:0007669"/>
    <property type="project" value="TreeGrafter"/>
</dbReference>
<dbReference type="PANTHER" id="PTHR14957">
    <property type="entry name" value="UBIQUITIN-LIKE-CONJUGATING ENZYME ATG10"/>
    <property type="match status" value="1"/>
</dbReference>
<dbReference type="Pfam" id="PF03987">
    <property type="entry name" value="Autophagy_act_C"/>
    <property type="match status" value="1"/>
</dbReference>
<evidence type="ECO:0000256" key="4">
    <source>
        <dbReference type="ARBA" id="ARBA00022786"/>
    </source>
</evidence>
<dbReference type="GO" id="GO:0032446">
    <property type="term" value="P:protein modification by small protein conjugation"/>
    <property type="evidence" value="ECO:0007669"/>
    <property type="project" value="TreeGrafter"/>
</dbReference>
<feature type="region of interest" description="Disordered" evidence="7">
    <location>
        <begin position="61"/>
        <end position="102"/>
    </location>
</feature>
<evidence type="ECO:0000256" key="2">
    <source>
        <dbReference type="ARBA" id="ARBA00021099"/>
    </source>
</evidence>
<dbReference type="OMA" id="FSACHED"/>
<evidence type="ECO:0000256" key="5">
    <source>
        <dbReference type="ARBA" id="ARBA00023006"/>
    </source>
</evidence>
<reference evidence="9" key="1">
    <citation type="submission" date="2025-08" db="UniProtKB">
        <authorList>
            <consortium name="RefSeq"/>
        </authorList>
    </citation>
    <scope>IDENTIFICATION</scope>
</reference>
<organism evidence="8 9">
    <name type="scientific">Acanthaster planci</name>
    <name type="common">Crown-of-thorns starfish</name>
    <dbReference type="NCBI Taxonomy" id="133434"/>
    <lineage>
        <taxon>Eukaryota</taxon>
        <taxon>Metazoa</taxon>
        <taxon>Echinodermata</taxon>
        <taxon>Eleutherozoa</taxon>
        <taxon>Asterozoa</taxon>
        <taxon>Asteroidea</taxon>
        <taxon>Valvatacea</taxon>
        <taxon>Valvatida</taxon>
        <taxon>Acanthasteridae</taxon>
        <taxon>Acanthaster</taxon>
    </lineage>
</organism>
<feature type="compositionally biased region" description="Acidic residues" evidence="7">
    <location>
        <begin position="85"/>
        <end position="97"/>
    </location>
</feature>
<dbReference type="AlphaFoldDB" id="A0A8B7ZAA9"/>
<dbReference type="GO" id="GO:0000422">
    <property type="term" value="P:autophagy of mitochondrion"/>
    <property type="evidence" value="ECO:0007669"/>
    <property type="project" value="TreeGrafter"/>
</dbReference>
<dbReference type="Proteomes" id="UP000694845">
    <property type="component" value="Unplaced"/>
</dbReference>
<accession>A0A8B7ZAA9</accession>
<evidence type="ECO:0000256" key="1">
    <source>
        <dbReference type="ARBA" id="ARBA00005696"/>
    </source>
</evidence>
<name>A0A8B7ZAA9_ACAPL</name>
<keyword evidence="4" id="KW-0833">Ubl conjugation pathway</keyword>
<dbReference type="PANTHER" id="PTHR14957:SF1">
    <property type="entry name" value="UBIQUITIN-LIKE-CONJUGATING ENZYME ATG10"/>
    <property type="match status" value="1"/>
</dbReference>
<sequence length="233" mass="26052">MADGTVSCEEFGRNVSEFLQVSSLLKDGWELRDAEALALRGCPYLVKRNVLRAPHIADAGSTKGLRESAQPEETGTDAAPRNREEEEDCPEDGDEDVDSRTPDGQAAVGVCRFDYHIVYNHSFSVPTLYFSACHEDGKILSLDEVWRSVPSHYQKRLQSERWTFITQQEHPILGRPFYSLHPCHTADLMKAVLNAASQTATSHRNYLVTWLSSVGPVVGLSLPLRYAKLCEKT</sequence>
<evidence type="ECO:0000313" key="9">
    <source>
        <dbReference type="RefSeq" id="XP_022100186.1"/>
    </source>
</evidence>
<protein>
    <recommendedName>
        <fullName evidence="2">Ubiquitin-like-conjugating enzyme ATG10</fullName>
    </recommendedName>
    <alternativeName>
        <fullName evidence="6">Autophagy-related protein 10</fullName>
    </alternativeName>
</protein>
<evidence type="ECO:0000256" key="6">
    <source>
        <dbReference type="ARBA" id="ARBA00029833"/>
    </source>
</evidence>
<dbReference type="InterPro" id="IPR007135">
    <property type="entry name" value="Atg3/Atg10"/>
</dbReference>
<evidence type="ECO:0000313" key="8">
    <source>
        <dbReference type="Proteomes" id="UP000694845"/>
    </source>
</evidence>